<reference evidence="8" key="2">
    <citation type="submission" date="2020-07" db="EMBL/GenBank/DDBJ databases">
        <authorList>
            <person name="Vera ALvarez R."/>
            <person name="Arias-Moreno D.M."/>
            <person name="Jimenez-Jacinto V."/>
            <person name="Jimenez-Bremont J.F."/>
            <person name="Swaminathan K."/>
            <person name="Moose S.P."/>
            <person name="Guerrero-Gonzalez M.L."/>
            <person name="Marino-Ramirez L."/>
            <person name="Landsman D."/>
            <person name="Rodriguez-Kessler M."/>
            <person name="Delgado-Sanchez P."/>
        </authorList>
    </citation>
    <scope>NUCLEOTIDE SEQUENCE</scope>
    <source>
        <tissue evidence="8">Cladode</tissue>
    </source>
</reference>
<dbReference type="InterPro" id="IPR021115">
    <property type="entry name" value="Pyridoxal-P_BS"/>
</dbReference>
<dbReference type="EMBL" id="GISG01156051">
    <property type="protein sequence ID" value="MBA4648514.1"/>
    <property type="molecule type" value="Transcribed_RNA"/>
</dbReference>
<dbReference type="GO" id="GO:0016831">
    <property type="term" value="F:carboxy-lyase activity"/>
    <property type="evidence" value="ECO:0007669"/>
    <property type="project" value="UniProtKB-KW"/>
</dbReference>
<dbReference type="PANTHER" id="PTHR11999">
    <property type="entry name" value="GROUP II PYRIDOXAL-5-PHOSPHATE DECARBOXYLASE"/>
    <property type="match status" value="1"/>
</dbReference>
<dbReference type="InterPro" id="IPR010977">
    <property type="entry name" value="Aromatic_deC"/>
</dbReference>
<evidence type="ECO:0000313" key="8">
    <source>
        <dbReference type="EMBL" id="MBA4648514.1"/>
    </source>
</evidence>
<comment type="similarity">
    <text evidence="2 7">Belongs to the group II decarboxylase family.</text>
</comment>
<dbReference type="Gene3D" id="3.40.640.10">
    <property type="entry name" value="Type I PLP-dependent aspartate aminotransferase-like (Major domain)"/>
    <property type="match status" value="1"/>
</dbReference>
<organism evidence="8">
    <name type="scientific">Opuntia streptacantha</name>
    <name type="common">Prickly pear cactus</name>
    <name type="synonym">Opuntia cardona</name>
    <dbReference type="NCBI Taxonomy" id="393608"/>
    <lineage>
        <taxon>Eukaryota</taxon>
        <taxon>Viridiplantae</taxon>
        <taxon>Streptophyta</taxon>
        <taxon>Embryophyta</taxon>
        <taxon>Tracheophyta</taxon>
        <taxon>Spermatophyta</taxon>
        <taxon>Magnoliopsida</taxon>
        <taxon>eudicotyledons</taxon>
        <taxon>Gunneridae</taxon>
        <taxon>Pentapetalae</taxon>
        <taxon>Caryophyllales</taxon>
        <taxon>Cactineae</taxon>
        <taxon>Cactaceae</taxon>
        <taxon>Opuntioideae</taxon>
        <taxon>Opuntia</taxon>
    </lineage>
</organism>
<evidence type="ECO:0000256" key="2">
    <source>
        <dbReference type="ARBA" id="ARBA00009533"/>
    </source>
</evidence>
<dbReference type="AlphaFoldDB" id="A0A7C8ZPW9"/>
<dbReference type="PANTHER" id="PTHR11999:SF70">
    <property type="entry name" value="MIP05841P"/>
    <property type="match status" value="1"/>
</dbReference>
<reference evidence="8" key="1">
    <citation type="journal article" date="2013" name="J. Plant Res.">
        <title>Effect of fungi and light on seed germination of three Opuntia species from semiarid lands of central Mexico.</title>
        <authorList>
            <person name="Delgado-Sanchez P."/>
            <person name="Jimenez-Bremont J.F."/>
            <person name="Guerrero-Gonzalez Mde L."/>
            <person name="Flores J."/>
        </authorList>
    </citation>
    <scope>NUCLEOTIDE SEQUENCE</scope>
    <source>
        <tissue evidence="8">Cladode</tissue>
    </source>
</reference>
<evidence type="ECO:0000256" key="6">
    <source>
        <dbReference type="PIRSR" id="PIRSR602129-50"/>
    </source>
</evidence>
<evidence type="ECO:0000256" key="4">
    <source>
        <dbReference type="ARBA" id="ARBA00022898"/>
    </source>
</evidence>
<dbReference type="GO" id="GO:0019752">
    <property type="term" value="P:carboxylic acid metabolic process"/>
    <property type="evidence" value="ECO:0007669"/>
    <property type="project" value="InterPro"/>
</dbReference>
<accession>A0A7C8ZPW9</accession>
<name>A0A7C8ZPW9_OPUST</name>
<keyword evidence="3" id="KW-0210">Decarboxylase</keyword>
<dbReference type="GO" id="GO:0030170">
    <property type="term" value="F:pyridoxal phosphate binding"/>
    <property type="evidence" value="ECO:0007669"/>
    <property type="project" value="InterPro"/>
</dbReference>
<evidence type="ECO:0000256" key="5">
    <source>
        <dbReference type="ARBA" id="ARBA00023239"/>
    </source>
</evidence>
<sequence length="532" mass="58801">MDGQMLKPMDAEQLREYGHQMVDFVADYYKTIENFPVLSQVQPGYLRELVPANPPTHPESLQDVLGDVKAKIFQGVTHWQSPGYFAYFPSNSSTAGFLGEMLSAGINIVGFSWMSCPAATELEMIVLDWLAKLLHLPDAFLSTGTGGGVIQGTASEAVLVALLAARDKKLKKIGKDSLAKLVVYSSDQTHSSMQKACQIAGIHPENFRILKTDSLTEYGLSPDVVTNAISKDVASGLVPLLLCATIGTTSSTAIDPLLALGKIAKSNGIWLHVDAAYAGSACICPEYRHYINGVEEADSFNMNAHKWLLTNFDCSPLWIKDRNALIQSLSTYPEYLRNKASEADSVVDYKDWQIPLGRRFRSLKLWMVLRLYGQEGLQSYIRNHIALAKQFEELVVQDPRFEVVTPRRFSLVCFRLLPQSTDENQADKLNPALLDAVNSTGTIFISHTVLSGKYVLRLAVGAPLTEERHIIAAWKVLQEKATALLEGDNVTLPKKPNGHCQLPIKPNRVAEQDSELTMEQNGHVDDLSIQSK</sequence>
<proteinExistence type="inferred from homology"/>
<keyword evidence="5 7" id="KW-0456">Lyase</keyword>
<dbReference type="FunFam" id="3.40.640.10:FF:000025">
    <property type="entry name" value="Histidine decarboxylase"/>
    <property type="match status" value="1"/>
</dbReference>
<dbReference type="GO" id="GO:0005737">
    <property type="term" value="C:cytoplasm"/>
    <property type="evidence" value="ECO:0007669"/>
    <property type="project" value="TreeGrafter"/>
</dbReference>
<comment type="cofactor">
    <cofactor evidence="1 6 7">
        <name>pyridoxal 5'-phosphate</name>
        <dbReference type="ChEBI" id="CHEBI:597326"/>
    </cofactor>
</comment>
<keyword evidence="4 6" id="KW-0663">Pyridoxal phosphate</keyword>
<dbReference type="InterPro" id="IPR015422">
    <property type="entry name" value="PyrdxlP-dep_Trfase_small"/>
</dbReference>
<dbReference type="PRINTS" id="PR00800">
    <property type="entry name" value="YHDCRBOXLASE"/>
</dbReference>
<dbReference type="SUPFAM" id="SSF53383">
    <property type="entry name" value="PLP-dependent transferases"/>
    <property type="match status" value="1"/>
</dbReference>
<dbReference type="Gene3D" id="1.20.1340.10">
    <property type="entry name" value="dopa decarboxylase, N-terminal domain"/>
    <property type="match status" value="1"/>
</dbReference>
<dbReference type="FunFam" id="1.20.1340.10:FF:000001">
    <property type="entry name" value="Histidine decarboxylase"/>
    <property type="match status" value="1"/>
</dbReference>
<evidence type="ECO:0000256" key="7">
    <source>
        <dbReference type="RuleBase" id="RU000382"/>
    </source>
</evidence>
<dbReference type="PROSITE" id="PS00392">
    <property type="entry name" value="DDC_GAD_HDC_YDC"/>
    <property type="match status" value="1"/>
</dbReference>
<dbReference type="InterPro" id="IPR015421">
    <property type="entry name" value="PyrdxlP-dep_Trfase_major"/>
</dbReference>
<protein>
    <recommendedName>
        <fullName evidence="9">Tyrosine decarboxylase</fullName>
    </recommendedName>
</protein>
<dbReference type="Pfam" id="PF00282">
    <property type="entry name" value="Pyridoxal_deC"/>
    <property type="match status" value="1"/>
</dbReference>
<dbReference type="GO" id="GO:0006520">
    <property type="term" value="P:amino acid metabolic process"/>
    <property type="evidence" value="ECO:0007669"/>
    <property type="project" value="InterPro"/>
</dbReference>
<dbReference type="CDD" id="cd06450">
    <property type="entry name" value="DOPA_deC_like"/>
    <property type="match status" value="1"/>
</dbReference>
<evidence type="ECO:0000256" key="3">
    <source>
        <dbReference type="ARBA" id="ARBA00022793"/>
    </source>
</evidence>
<evidence type="ECO:0000256" key="1">
    <source>
        <dbReference type="ARBA" id="ARBA00001933"/>
    </source>
</evidence>
<dbReference type="InterPro" id="IPR002129">
    <property type="entry name" value="PyrdxlP-dep_de-COase"/>
</dbReference>
<feature type="modified residue" description="N6-(pyridoxal phosphate)lysine" evidence="6">
    <location>
        <position position="306"/>
    </location>
</feature>
<dbReference type="InterPro" id="IPR015424">
    <property type="entry name" value="PyrdxlP-dep_Trfase"/>
</dbReference>
<evidence type="ECO:0008006" key="9">
    <source>
        <dbReference type="Google" id="ProtNLM"/>
    </source>
</evidence>
<dbReference type="Gene3D" id="3.90.1150.10">
    <property type="entry name" value="Aspartate Aminotransferase, domain 1"/>
    <property type="match status" value="1"/>
</dbReference>